<gene>
    <name evidence="2" type="ordered locus">Fraau_1526</name>
</gene>
<dbReference type="OrthoDB" id="581532at2"/>
<sequence length="264" mass="28855">MRLGGLYRYPLKSGAAQAVSDIAVLPRGLAADRGWMVCDPQGRFITGRSHPRISLVQAQPLADGLQLHAPGMAMLHIPDTSLADVWPVSIWKQSVQALVGNAAADAWLSAWLGTSVRLVRLPETSHRPVDPRYGRTGDEVSLADGFPLLLLGQASVHALNQRLEHPVGALHFRPNLIIEGCEAHAEDSWHRLRIGEVDFEVVKACTRCIFVNVDPQTASPDPAGEPLRTLGTYRRSDKGIIFGQNLIPRSDGRLRIGDPVIRLD</sequence>
<dbReference type="HOGENOM" id="CLU_028286_0_1_6"/>
<dbReference type="GO" id="GO:0003824">
    <property type="term" value="F:catalytic activity"/>
    <property type="evidence" value="ECO:0007669"/>
    <property type="project" value="InterPro"/>
</dbReference>
<protein>
    <submittedName>
        <fullName evidence="2">Putative Fe-S protein</fullName>
    </submittedName>
</protein>
<dbReference type="SUPFAM" id="SSF50800">
    <property type="entry name" value="PK beta-barrel domain-like"/>
    <property type="match status" value="1"/>
</dbReference>
<dbReference type="InterPro" id="IPR005302">
    <property type="entry name" value="MoCF_Sase_C"/>
</dbReference>
<dbReference type="EMBL" id="CP003350">
    <property type="protein sequence ID" value="AFC85945.1"/>
    <property type="molecule type" value="Genomic_DNA"/>
</dbReference>
<name>H8L6F6_FRAAD</name>
<dbReference type="PANTHER" id="PTHR14237">
    <property type="entry name" value="MOLYBDOPTERIN COFACTOR SULFURASE MOSC"/>
    <property type="match status" value="1"/>
</dbReference>
<dbReference type="KEGG" id="fau:Fraau_1526"/>
<dbReference type="Pfam" id="PF03473">
    <property type="entry name" value="MOSC"/>
    <property type="match status" value="1"/>
</dbReference>
<proteinExistence type="predicted"/>
<dbReference type="Pfam" id="PF03476">
    <property type="entry name" value="MOSC_N"/>
    <property type="match status" value="1"/>
</dbReference>
<evidence type="ECO:0000259" key="1">
    <source>
        <dbReference type="PROSITE" id="PS51340"/>
    </source>
</evidence>
<dbReference type="GO" id="GO:0030151">
    <property type="term" value="F:molybdenum ion binding"/>
    <property type="evidence" value="ECO:0007669"/>
    <property type="project" value="InterPro"/>
</dbReference>
<dbReference type="Proteomes" id="UP000005234">
    <property type="component" value="Chromosome"/>
</dbReference>
<dbReference type="InterPro" id="IPR005303">
    <property type="entry name" value="MOCOS_middle"/>
</dbReference>
<feature type="domain" description="MOSC" evidence="1">
    <location>
        <begin position="121"/>
        <end position="263"/>
    </location>
</feature>
<keyword evidence="3" id="KW-1185">Reference proteome</keyword>
<evidence type="ECO:0000313" key="3">
    <source>
        <dbReference type="Proteomes" id="UP000005234"/>
    </source>
</evidence>
<dbReference type="GO" id="GO:0030170">
    <property type="term" value="F:pyridoxal phosphate binding"/>
    <property type="evidence" value="ECO:0007669"/>
    <property type="project" value="InterPro"/>
</dbReference>
<accession>H8L6F6</accession>
<dbReference type="RefSeq" id="WP_014402950.1">
    <property type="nucleotide sequence ID" value="NC_017033.1"/>
</dbReference>
<organism evidence="2 3">
    <name type="scientific">Frateuria aurantia (strain ATCC 33424 / DSM 6220 / KCTC 2777 / LMG 1558 / NBRC 3245 / NCIMB 13370)</name>
    <name type="common">Acetobacter aurantius</name>
    <dbReference type="NCBI Taxonomy" id="767434"/>
    <lineage>
        <taxon>Bacteria</taxon>
        <taxon>Pseudomonadati</taxon>
        <taxon>Pseudomonadota</taxon>
        <taxon>Gammaproteobacteria</taxon>
        <taxon>Lysobacterales</taxon>
        <taxon>Rhodanobacteraceae</taxon>
        <taxon>Frateuria</taxon>
    </lineage>
</organism>
<dbReference type="PANTHER" id="PTHR14237:SF19">
    <property type="entry name" value="MITOCHONDRIAL AMIDOXIME REDUCING COMPONENT 1"/>
    <property type="match status" value="1"/>
</dbReference>
<dbReference type="AlphaFoldDB" id="H8L6F6"/>
<dbReference type="eggNOG" id="COG3217">
    <property type="taxonomic scope" value="Bacteria"/>
</dbReference>
<dbReference type="SUPFAM" id="SSF141673">
    <property type="entry name" value="MOSC N-terminal domain-like"/>
    <property type="match status" value="1"/>
</dbReference>
<reference evidence="2" key="1">
    <citation type="submission" date="2012-02" db="EMBL/GenBank/DDBJ databases">
        <title>The complete genome of Frateuria aurantia DSM 6220.</title>
        <authorList>
            <consortium name="US DOE Joint Genome Institute (JGI-PGF)"/>
            <person name="Lucas S."/>
            <person name="Copeland A."/>
            <person name="Lapidus A."/>
            <person name="Glavina del Rio T."/>
            <person name="Dalin E."/>
            <person name="Tice H."/>
            <person name="Bruce D."/>
            <person name="Goodwin L."/>
            <person name="Pitluck S."/>
            <person name="Peters L."/>
            <person name="Ovchinnikova G."/>
            <person name="Teshima H."/>
            <person name="Kyrpides N."/>
            <person name="Mavromatis K."/>
            <person name="Ivanova N."/>
            <person name="Brettin T."/>
            <person name="Detter J.C."/>
            <person name="Han C."/>
            <person name="Larimer F."/>
            <person name="Land M."/>
            <person name="Hauser L."/>
            <person name="Markowitz V."/>
            <person name="Cheng J.-F."/>
            <person name="Hugenholtz P."/>
            <person name="Woyke T."/>
            <person name="Wu D."/>
            <person name="Brambilla E."/>
            <person name="Klenk H.-P."/>
            <person name="Eisen J.A."/>
        </authorList>
    </citation>
    <scope>NUCLEOTIDE SEQUENCE</scope>
    <source>
        <strain evidence="2">DSM 6220</strain>
    </source>
</reference>
<dbReference type="STRING" id="767434.Fraau_1526"/>
<evidence type="ECO:0000313" key="2">
    <source>
        <dbReference type="EMBL" id="AFC85945.1"/>
    </source>
</evidence>
<dbReference type="PROSITE" id="PS51340">
    <property type="entry name" value="MOSC"/>
    <property type="match status" value="1"/>
</dbReference>
<dbReference type="InterPro" id="IPR011037">
    <property type="entry name" value="Pyrv_Knase-like_insert_dom_sf"/>
</dbReference>